<dbReference type="EMBL" id="KV417541">
    <property type="protein sequence ID" value="KZP22265.1"/>
    <property type="molecule type" value="Genomic_DNA"/>
</dbReference>
<name>A0A166WTT3_9AGAM</name>
<protein>
    <submittedName>
        <fullName evidence="2">Uncharacterized protein</fullName>
    </submittedName>
</protein>
<proteinExistence type="predicted"/>
<organism evidence="2 3">
    <name type="scientific">Athelia psychrophila</name>
    <dbReference type="NCBI Taxonomy" id="1759441"/>
    <lineage>
        <taxon>Eukaryota</taxon>
        <taxon>Fungi</taxon>
        <taxon>Dikarya</taxon>
        <taxon>Basidiomycota</taxon>
        <taxon>Agaricomycotina</taxon>
        <taxon>Agaricomycetes</taxon>
        <taxon>Agaricomycetidae</taxon>
        <taxon>Atheliales</taxon>
        <taxon>Atheliaceae</taxon>
        <taxon>Athelia</taxon>
    </lineage>
</organism>
<evidence type="ECO:0000313" key="1">
    <source>
        <dbReference type="EMBL" id="KZP22265.1"/>
    </source>
</evidence>
<reference evidence="2 3" key="1">
    <citation type="journal article" date="2016" name="Mol. Biol. Evol.">
        <title>Comparative Genomics of Early-Diverging Mushroom-Forming Fungi Provides Insights into the Origins of Lignocellulose Decay Capabilities.</title>
        <authorList>
            <person name="Nagy L.G."/>
            <person name="Riley R."/>
            <person name="Tritt A."/>
            <person name="Adam C."/>
            <person name="Daum C."/>
            <person name="Floudas D."/>
            <person name="Sun H."/>
            <person name="Yadav J.S."/>
            <person name="Pangilinan J."/>
            <person name="Larsson K.H."/>
            <person name="Matsuura K."/>
            <person name="Barry K."/>
            <person name="Labutti K."/>
            <person name="Kuo R."/>
            <person name="Ohm R.A."/>
            <person name="Bhattacharya S.S."/>
            <person name="Shirouzu T."/>
            <person name="Yoshinaga Y."/>
            <person name="Martin F.M."/>
            <person name="Grigoriev I.V."/>
            <person name="Hibbett D.S."/>
        </authorList>
    </citation>
    <scope>NUCLEOTIDE SEQUENCE [LARGE SCALE GENOMIC DNA]</scope>
    <source>
        <strain evidence="2 3">CBS 109695</strain>
    </source>
</reference>
<accession>A0A166WTT3</accession>
<keyword evidence="3" id="KW-1185">Reference proteome</keyword>
<dbReference type="AlphaFoldDB" id="A0A166WTT3"/>
<evidence type="ECO:0000313" key="3">
    <source>
        <dbReference type="Proteomes" id="UP000076532"/>
    </source>
</evidence>
<sequence length="84" mass="9369">MDLCLLLCRCLPRFLDPDLLCLPLCLCLLLCLFPFRCLLYPSGLLHLSLSFYPFRYGSTDNGWCGGSGPARREGGRANVAEDII</sequence>
<dbReference type="EMBL" id="KV417481">
    <property type="protein sequence ID" value="KZP34101.1"/>
    <property type="molecule type" value="Genomic_DNA"/>
</dbReference>
<gene>
    <name evidence="2" type="ORF">FIBSPDRAFT_847233</name>
    <name evidence="1" type="ORF">FIBSPDRAFT_859855</name>
</gene>
<evidence type="ECO:0000313" key="2">
    <source>
        <dbReference type="EMBL" id="KZP34101.1"/>
    </source>
</evidence>
<dbReference type="Proteomes" id="UP000076532">
    <property type="component" value="Unassembled WGS sequence"/>
</dbReference>